<comment type="caution">
    <text evidence="1">The sequence shown here is derived from an EMBL/GenBank/DDBJ whole genome shotgun (WGS) entry which is preliminary data.</text>
</comment>
<feature type="non-terminal residue" evidence="1">
    <location>
        <position position="75"/>
    </location>
</feature>
<protein>
    <submittedName>
        <fullName evidence="1">Uncharacterized protein</fullName>
    </submittedName>
</protein>
<keyword evidence="2" id="KW-1185">Reference proteome</keyword>
<feature type="non-terminal residue" evidence="1">
    <location>
        <position position="1"/>
    </location>
</feature>
<evidence type="ECO:0000313" key="2">
    <source>
        <dbReference type="Proteomes" id="UP000807025"/>
    </source>
</evidence>
<dbReference type="Proteomes" id="UP000807025">
    <property type="component" value="Unassembled WGS sequence"/>
</dbReference>
<dbReference type="AlphaFoldDB" id="A0A9P6D5R0"/>
<organism evidence="1 2">
    <name type="scientific">Pleurotus eryngii</name>
    <name type="common">Boletus of the steppes</name>
    <dbReference type="NCBI Taxonomy" id="5323"/>
    <lineage>
        <taxon>Eukaryota</taxon>
        <taxon>Fungi</taxon>
        <taxon>Dikarya</taxon>
        <taxon>Basidiomycota</taxon>
        <taxon>Agaricomycotina</taxon>
        <taxon>Agaricomycetes</taxon>
        <taxon>Agaricomycetidae</taxon>
        <taxon>Agaricales</taxon>
        <taxon>Pleurotineae</taxon>
        <taxon>Pleurotaceae</taxon>
        <taxon>Pleurotus</taxon>
    </lineage>
</organism>
<name>A0A9P6D5R0_PLEER</name>
<gene>
    <name evidence="1" type="ORF">BDN71DRAFT_1366614</name>
</gene>
<dbReference type="EMBL" id="MU154606">
    <property type="protein sequence ID" value="KAF9492142.1"/>
    <property type="molecule type" value="Genomic_DNA"/>
</dbReference>
<proteinExistence type="predicted"/>
<sequence length="75" mass="8789">AFQVDSNYAFLRSLEDSPDKSHLELTWETLLQRLTRAHSSIEAQIRSLYQYFTESDARLSQVSFNSTLEDIQVQY</sequence>
<accession>A0A9P6D5R0</accession>
<reference evidence="1" key="1">
    <citation type="submission" date="2020-11" db="EMBL/GenBank/DDBJ databases">
        <authorList>
            <consortium name="DOE Joint Genome Institute"/>
            <person name="Ahrendt S."/>
            <person name="Riley R."/>
            <person name="Andreopoulos W."/>
            <person name="Labutti K."/>
            <person name="Pangilinan J."/>
            <person name="Ruiz-Duenas F.J."/>
            <person name="Barrasa J.M."/>
            <person name="Sanchez-Garcia M."/>
            <person name="Camarero S."/>
            <person name="Miyauchi S."/>
            <person name="Serrano A."/>
            <person name="Linde D."/>
            <person name="Babiker R."/>
            <person name="Drula E."/>
            <person name="Ayuso-Fernandez I."/>
            <person name="Pacheco R."/>
            <person name="Padilla G."/>
            <person name="Ferreira P."/>
            <person name="Barriuso J."/>
            <person name="Kellner H."/>
            <person name="Castanera R."/>
            <person name="Alfaro M."/>
            <person name="Ramirez L."/>
            <person name="Pisabarro A.G."/>
            <person name="Kuo A."/>
            <person name="Tritt A."/>
            <person name="Lipzen A."/>
            <person name="He G."/>
            <person name="Yan M."/>
            <person name="Ng V."/>
            <person name="Cullen D."/>
            <person name="Martin F."/>
            <person name="Rosso M.-N."/>
            <person name="Henrissat B."/>
            <person name="Hibbett D."/>
            <person name="Martinez A.T."/>
            <person name="Grigoriev I.V."/>
        </authorList>
    </citation>
    <scope>NUCLEOTIDE SEQUENCE</scope>
    <source>
        <strain evidence="1">ATCC 90797</strain>
    </source>
</reference>
<evidence type="ECO:0000313" key="1">
    <source>
        <dbReference type="EMBL" id="KAF9492142.1"/>
    </source>
</evidence>